<comment type="caution">
    <text evidence="2">The sequence shown here is derived from an EMBL/GenBank/DDBJ whole genome shotgun (WGS) entry which is preliminary data.</text>
</comment>
<reference evidence="2 3" key="1">
    <citation type="journal article" date="2021" name="BMC Genomics">
        <title>Datura genome reveals duplications of psychoactive alkaloid biosynthetic genes and high mutation rate following tissue culture.</title>
        <authorList>
            <person name="Rajewski A."/>
            <person name="Carter-House D."/>
            <person name="Stajich J."/>
            <person name="Litt A."/>
        </authorList>
    </citation>
    <scope>NUCLEOTIDE SEQUENCE [LARGE SCALE GENOMIC DNA]</scope>
    <source>
        <strain evidence="2">AR-01</strain>
    </source>
</reference>
<dbReference type="EMBL" id="JACEIK010009658">
    <property type="protein sequence ID" value="MCE3052496.1"/>
    <property type="molecule type" value="Genomic_DNA"/>
</dbReference>
<evidence type="ECO:0000256" key="1">
    <source>
        <dbReference type="SAM" id="MobiDB-lite"/>
    </source>
</evidence>
<feature type="compositionally biased region" description="Polar residues" evidence="1">
    <location>
        <begin position="78"/>
        <end position="87"/>
    </location>
</feature>
<proteinExistence type="predicted"/>
<keyword evidence="3" id="KW-1185">Reference proteome</keyword>
<feature type="region of interest" description="Disordered" evidence="1">
    <location>
        <begin position="71"/>
        <end position="117"/>
    </location>
</feature>
<feature type="compositionally biased region" description="Basic and acidic residues" evidence="1">
    <location>
        <begin position="1"/>
        <end position="10"/>
    </location>
</feature>
<evidence type="ECO:0000313" key="3">
    <source>
        <dbReference type="Proteomes" id="UP000823775"/>
    </source>
</evidence>
<name>A0ABS8WRG9_DATST</name>
<accession>A0ABS8WRG9</accession>
<protein>
    <submittedName>
        <fullName evidence="2">Uncharacterized protein</fullName>
    </submittedName>
</protein>
<gene>
    <name evidence="2" type="ORF">HAX54_052765</name>
</gene>
<feature type="region of interest" description="Disordered" evidence="1">
    <location>
        <begin position="1"/>
        <end position="21"/>
    </location>
</feature>
<sequence>MNRKSTEHCVSDGPSPAPLSNQVIMQSKFQPTRGGARKRIERTETAHHLLYENTKFEGAIKEVGIAEPSPGYQARSVARQQAANPQSYKGDDSSADRSSSSGTESMKGLVMRPPVVL</sequence>
<organism evidence="2 3">
    <name type="scientific">Datura stramonium</name>
    <name type="common">Jimsonweed</name>
    <name type="synonym">Common thornapple</name>
    <dbReference type="NCBI Taxonomy" id="4076"/>
    <lineage>
        <taxon>Eukaryota</taxon>
        <taxon>Viridiplantae</taxon>
        <taxon>Streptophyta</taxon>
        <taxon>Embryophyta</taxon>
        <taxon>Tracheophyta</taxon>
        <taxon>Spermatophyta</taxon>
        <taxon>Magnoliopsida</taxon>
        <taxon>eudicotyledons</taxon>
        <taxon>Gunneridae</taxon>
        <taxon>Pentapetalae</taxon>
        <taxon>asterids</taxon>
        <taxon>lamiids</taxon>
        <taxon>Solanales</taxon>
        <taxon>Solanaceae</taxon>
        <taxon>Solanoideae</taxon>
        <taxon>Datureae</taxon>
        <taxon>Datura</taxon>
    </lineage>
</organism>
<dbReference type="Proteomes" id="UP000823775">
    <property type="component" value="Unassembled WGS sequence"/>
</dbReference>
<evidence type="ECO:0000313" key="2">
    <source>
        <dbReference type="EMBL" id="MCE3052496.1"/>
    </source>
</evidence>